<gene>
    <name evidence="2" type="ORF">CA12_36500</name>
</gene>
<feature type="domain" description="Putative restriction endonuclease" evidence="1">
    <location>
        <begin position="31"/>
        <end position="187"/>
    </location>
</feature>
<reference evidence="2 3" key="1">
    <citation type="submission" date="2019-02" db="EMBL/GenBank/DDBJ databases">
        <title>Deep-cultivation of Planctomycetes and their phenomic and genomic characterization uncovers novel biology.</title>
        <authorList>
            <person name="Wiegand S."/>
            <person name="Jogler M."/>
            <person name="Boedeker C."/>
            <person name="Pinto D."/>
            <person name="Vollmers J."/>
            <person name="Rivas-Marin E."/>
            <person name="Kohn T."/>
            <person name="Peeters S.H."/>
            <person name="Heuer A."/>
            <person name="Rast P."/>
            <person name="Oberbeckmann S."/>
            <person name="Bunk B."/>
            <person name="Jeske O."/>
            <person name="Meyerdierks A."/>
            <person name="Storesund J.E."/>
            <person name="Kallscheuer N."/>
            <person name="Luecker S."/>
            <person name="Lage O.M."/>
            <person name="Pohl T."/>
            <person name="Merkel B.J."/>
            <person name="Hornburger P."/>
            <person name="Mueller R.-W."/>
            <person name="Bruemmer F."/>
            <person name="Labrenz M."/>
            <person name="Spormann A.M."/>
            <person name="Op den Camp H."/>
            <person name="Overmann J."/>
            <person name="Amann R."/>
            <person name="Jetten M.S.M."/>
            <person name="Mascher T."/>
            <person name="Medema M.H."/>
            <person name="Devos D.P."/>
            <person name="Kaster A.-K."/>
            <person name="Ovreas L."/>
            <person name="Rohde M."/>
            <person name="Galperin M.Y."/>
            <person name="Jogler C."/>
        </authorList>
    </citation>
    <scope>NUCLEOTIDE SEQUENCE [LARGE SCALE GENOMIC DNA]</scope>
    <source>
        <strain evidence="2 3">CA12</strain>
    </source>
</reference>
<proteinExistence type="predicted"/>
<dbReference type="CDD" id="cd06260">
    <property type="entry name" value="DUF820-like"/>
    <property type="match status" value="1"/>
</dbReference>
<dbReference type="KEGG" id="acaf:CA12_36500"/>
<dbReference type="InterPro" id="IPR011335">
    <property type="entry name" value="Restrct_endonuc-II-like"/>
</dbReference>
<dbReference type="EMBL" id="CP036265">
    <property type="protein sequence ID" value="QDT17523.1"/>
    <property type="molecule type" value="Genomic_DNA"/>
</dbReference>
<dbReference type="InterPro" id="IPR012296">
    <property type="entry name" value="Nuclease_put_TT1808"/>
</dbReference>
<organism evidence="2 3">
    <name type="scientific">Alienimonas californiensis</name>
    <dbReference type="NCBI Taxonomy" id="2527989"/>
    <lineage>
        <taxon>Bacteria</taxon>
        <taxon>Pseudomonadati</taxon>
        <taxon>Planctomycetota</taxon>
        <taxon>Planctomycetia</taxon>
        <taxon>Planctomycetales</taxon>
        <taxon>Planctomycetaceae</taxon>
        <taxon>Alienimonas</taxon>
    </lineage>
</organism>
<dbReference type="SUPFAM" id="SSF52980">
    <property type="entry name" value="Restriction endonuclease-like"/>
    <property type="match status" value="1"/>
</dbReference>
<accession>A0A517PDR3</accession>
<name>A0A517PDR3_9PLAN</name>
<dbReference type="InterPro" id="IPR008538">
    <property type="entry name" value="Uma2"/>
</dbReference>
<dbReference type="Pfam" id="PF05685">
    <property type="entry name" value="Uma2"/>
    <property type="match status" value="1"/>
</dbReference>
<keyword evidence="3" id="KW-1185">Reference proteome</keyword>
<evidence type="ECO:0000259" key="1">
    <source>
        <dbReference type="Pfam" id="PF05685"/>
    </source>
</evidence>
<protein>
    <recommendedName>
        <fullName evidence="1">Putative restriction endonuclease domain-containing protein</fullName>
    </recommendedName>
</protein>
<dbReference type="RefSeq" id="WP_145360384.1">
    <property type="nucleotide sequence ID" value="NZ_CP036265.1"/>
</dbReference>
<dbReference type="Gene3D" id="3.90.1570.10">
    <property type="entry name" value="tt1808, chain A"/>
    <property type="match status" value="1"/>
</dbReference>
<evidence type="ECO:0000313" key="3">
    <source>
        <dbReference type="Proteomes" id="UP000318741"/>
    </source>
</evidence>
<evidence type="ECO:0000313" key="2">
    <source>
        <dbReference type="EMBL" id="QDT17523.1"/>
    </source>
</evidence>
<dbReference type="Proteomes" id="UP000318741">
    <property type="component" value="Chromosome"/>
</dbReference>
<dbReference type="AlphaFoldDB" id="A0A517PDR3"/>
<sequence length="199" mass="22016">MVASTLLIADPRVSVPLLEDRKKSGLDRWDEVWDGKYVFMPLPGNQHQHLVNRIAFQLTRHLDEEGASEAVQPGANVSDRADDWTQNYRCPDVVVYLPENSAEDRGSHWHGGPDLAVEVLSEGDLALEKLPFYASVGVRELWLLDRAPWRLSRYRLSDGALVADGVAEPGGAAVRSVVLPLDWSLTAEEPPAVRLATAE</sequence>
<dbReference type="OrthoDB" id="274140at2"/>